<protein>
    <recommendedName>
        <fullName evidence="2">Sulfotransferase domain-containing protein</fullName>
    </recommendedName>
</protein>
<dbReference type="AlphaFoldDB" id="A0A0F9B3K0"/>
<dbReference type="EMBL" id="LAZR01054164">
    <property type="protein sequence ID" value="KKK79136.1"/>
    <property type="molecule type" value="Genomic_DNA"/>
</dbReference>
<gene>
    <name evidence="1" type="ORF">LCGC14_2836520</name>
</gene>
<comment type="caution">
    <text evidence="1">The sequence shown here is derived from an EMBL/GenBank/DDBJ whole genome shotgun (WGS) entry which is preliminary data.</text>
</comment>
<evidence type="ECO:0008006" key="2">
    <source>
        <dbReference type="Google" id="ProtNLM"/>
    </source>
</evidence>
<evidence type="ECO:0000313" key="1">
    <source>
        <dbReference type="EMBL" id="KKK79136.1"/>
    </source>
</evidence>
<name>A0A0F9B3K0_9ZZZZ</name>
<feature type="non-terminal residue" evidence="1">
    <location>
        <position position="1"/>
    </location>
</feature>
<reference evidence="1" key="1">
    <citation type="journal article" date="2015" name="Nature">
        <title>Complex archaea that bridge the gap between prokaryotes and eukaryotes.</title>
        <authorList>
            <person name="Spang A."/>
            <person name="Saw J.H."/>
            <person name="Jorgensen S.L."/>
            <person name="Zaremba-Niedzwiedzka K."/>
            <person name="Martijn J."/>
            <person name="Lind A.E."/>
            <person name="van Eijk R."/>
            <person name="Schleper C."/>
            <person name="Guy L."/>
            <person name="Ettema T.J."/>
        </authorList>
    </citation>
    <scope>NUCLEOTIDE SEQUENCE</scope>
</reference>
<organism evidence="1">
    <name type="scientific">marine sediment metagenome</name>
    <dbReference type="NCBI Taxonomy" id="412755"/>
    <lineage>
        <taxon>unclassified sequences</taxon>
        <taxon>metagenomes</taxon>
        <taxon>ecological metagenomes</taxon>
    </lineage>
</organism>
<proteinExistence type="predicted"/>
<sequence>LELRLWAMKRSGQHAIIDWITAHTQGPILHVNNPLYERDRRFYHNVTPLLAKTDGSDDRWINKSLYIFNVEDGDLTKHPKLIEKNLPIRKRVPCLKCGPSERVVDILVVRDPANLWASRIRVVDQQKKNSKEWLGAGALQKYRHYLREILNQTNYLGHERVIVHFDRWTAEEACRLEIGTHLGLTGAFQEQYEKISQFGGGSSFDLKRFNGKGSEMKVLERWKYYRNDRRYLELLKNKELTELSNQIFGKIIN</sequence>
<accession>A0A0F9B3K0</accession>